<comment type="caution">
    <text evidence="2">The sequence shown here is derived from an EMBL/GenBank/DDBJ whole genome shotgun (WGS) entry which is preliminary data.</text>
</comment>
<feature type="transmembrane region" description="Helical" evidence="1">
    <location>
        <begin position="126"/>
        <end position="145"/>
    </location>
</feature>
<dbReference type="AlphaFoldDB" id="A0A2T6AX50"/>
<evidence type="ECO:0000313" key="2">
    <source>
        <dbReference type="EMBL" id="PTX48404.1"/>
    </source>
</evidence>
<accession>A0A2T6AX50</accession>
<keyword evidence="1" id="KW-1133">Transmembrane helix</keyword>
<evidence type="ECO:0000313" key="3">
    <source>
        <dbReference type="Proteomes" id="UP000244069"/>
    </source>
</evidence>
<gene>
    <name evidence="2" type="ORF">C8N44_10995</name>
</gene>
<sequence length="151" mass="16061">MTHPEIFLVLVPAALLASLGTGSLDHHADLWPAELALIGHALVAVPLALTVASAAGTFRPARRGEDQALPLFAARPVLHRLVILRVLSRCRRAAKTLSVSGLRPIMSLCQWLSEGRGWLRPVEAGSLVLSVVGIVLLLWQAGILVPGGRLP</sequence>
<dbReference type="RefSeq" id="WP_107975837.1">
    <property type="nucleotide sequence ID" value="NZ_BMEZ01000011.1"/>
</dbReference>
<evidence type="ECO:0000256" key="1">
    <source>
        <dbReference type="SAM" id="Phobius"/>
    </source>
</evidence>
<name>A0A2T6AX50_9RHOB</name>
<reference evidence="2 3" key="1">
    <citation type="submission" date="2018-04" db="EMBL/GenBank/DDBJ databases">
        <title>Genomic Encyclopedia of Archaeal and Bacterial Type Strains, Phase II (KMG-II): from individual species to whole genera.</title>
        <authorList>
            <person name="Goeker M."/>
        </authorList>
    </citation>
    <scope>NUCLEOTIDE SEQUENCE [LARGE SCALE GENOMIC DNA]</scope>
    <source>
        <strain evidence="2 3">DSM 29329</strain>
    </source>
</reference>
<keyword evidence="3" id="KW-1185">Reference proteome</keyword>
<protein>
    <submittedName>
        <fullName evidence="2">Uncharacterized protein</fullName>
    </submittedName>
</protein>
<keyword evidence="1" id="KW-0812">Transmembrane</keyword>
<organism evidence="2 3">
    <name type="scientific">Allosediminivita pacifica</name>
    <dbReference type="NCBI Taxonomy" id="1267769"/>
    <lineage>
        <taxon>Bacteria</taxon>
        <taxon>Pseudomonadati</taxon>
        <taxon>Pseudomonadota</taxon>
        <taxon>Alphaproteobacteria</taxon>
        <taxon>Rhodobacterales</taxon>
        <taxon>Paracoccaceae</taxon>
        <taxon>Allosediminivita</taxon>
    </lineage>
</organism>
<dbReference type="EMBL" id="QBKN01000009">
    <property type="protein sequence ID" value="PTX48404.1"/>
    <property type="molecule type" value="Genomic_DNA"/>
</dbReference>
<feature type="transmembrane region" description="Helical" evidence="1">
    <location>
        <begin position="38"/>
        <end position="58"/>
    </location>
</feature>
<proteinExistence type="predicted"/>
<dbReference type="Proteomes" id="UP000244069">
    <property type="component" value="Unassembled WGS sequence"/>
</dbReference>
<keyword evidence="1" id="KW-0472">Membrane</keyword>